<dbReference type="InterPro" id="IPR011629">
    <property type="entry name" value="CobW-like_C"/>
</dbReference>
<organism evidence="8 9">
    <name type="scientific">Thermosynechococcus sichuanensis E542</name>
    <dbReference type="NCBI Taxonomy" id="2016101"/>
    <lineage>
        <taxon>Bacteria</taxon>
        <taxon>Bacillati</taxon>
        <taxon>Cyanobacteriota</taxon>
        <taxon>Cyanophyceae</taxon>
        <taxon>Acaryochloridales</taxon>
        <taxon>Thermosynechococcaceae</taxon>
        <taxon>Thermosynechococcus</taxon>
        <taxon>Thermosynechococcus sichuanensis</taxon>
    </lineage>
</organism>
<evidence type="ECO:0000256" key="2">
    <source>
        <dbReference type="ARBA" id="ARBA00022801"/>
    </source>
</evidence>
<reference evidence="9" key="1">
    <citation type="submission" date="2018-09" db="EMBL/GenBank/DDBJ databases">
        <title>Complete genome sequence of thermophilic cyanobacteria strain Thermosynechococcus elongatus PKUAC-SCTE542.</title>
        <authorList>
            <person name="Liang Y."/>
            <person name="Tang J."/>
            <person name="Daroch M."/>
        </authorList>
    </citation>
    <scope>NUCLEOTIDE SEQUENCE [LARGE SCALE GENOMIC DNA]</scope>
    <source>
        <strain evidence="9">E542</strain>
    </source>
</reference>
<evidence type="ECO:0000259" key="7">
    <source>
        <dbReference type="Pfam" id="PF07683"/>
    </source>
</evidence>
<keyword evidence="9" id="KW-1185">Reference proteome</keyword>
<dbReference type="Proteomes" id="UP000261812">
    <property type="component" value="Chromosome"/>
</dbReference>
<gene>
    <name evidence="8" type="primary">cobW</name>
    <name evidence="8" type="ORF">D3A95_10625</name>
</gene>
<name>A0A7D6F3L0_9CYAN</name>
<feature type="domain" description="CobW C-terminal" evidence="7">
    <location>
        <begin position="259"/>
        <end position="337"/>
    </location>
</feature>
<dbReference type="InterPro" id="IPR027417">
    <property type="entry name" value="P-loop_NTPase"/>
</dbReference>
<keyword evidence="3" id="KW-0143">Chaperone</keyword>
<dbReference type="GO" id="GO:0009236">
    <property type="term" value="P:cobalamin biosynthetic process"/>
    <property type="evidence" value="ECO:0007669"/>
    <property type="project" value="InterPro"/>
</dbReference>
<accession>A0A7D6F3L0</accession>
<proteinExistence type="inferred from homology"/>
<sequence>MSAKIPVTIITGFLGSGKTTLIRQLLQNAGGRRIAVIVNEFGDVGIDGELLQSCCDRAAGIWELTNGCLCCTVQDEFLPTMQTLLARRQQIDHIVIETSGLALPKPLVMAFRWPEVRHAATVDGVVTVVDGLALAAGQVSADLEALFAQKAADPSLQHEDTPLEELFNDQLACADLVILSKADQLAPDQVDHLITELRRQLPPRIKLLAAQQGQVPADLLLGFNAAVEENLGQRPSHHDFEEEHDHDAEIQAVCLELGTWDLQRLRQSLERLLQVPDIYRIKGFAAIEGKPMRLVVQGVGQRLDSFYDRPWQAAESRQTRLVVIGRQLNPQELLSHFG</sequence>
<dbReference type="CDD" id="cd03112">
    <property type="entry name" value="CobW-like"/>
    <property type="match status" value="1"/>
</dbReference>
<evidence type="ECO:0000256" key="5">
    <source>
        <dbReference type="ARBA" id="ARBA00049117"/>
    </source>
</evidence>
<keyword evidence="1" id="KW-0547">Nucleotide-binding</keyword>
<dbReference type="Gene3D" id="3.30.1220.10">
    <property type="entry name" value="CobW-like, C-terminal domain"/>
    <property type="match status" value="1"/>
</dbReference>
<dbReference type="GO" id="GO:0016787">
    <property type="term" value="F:hydrolase activity"/>
    <property type="evidence" value="ECO:0007669"/>
    <property type="project" value="UniProtKB-KW"/>
</dbReference>
<feature type="domain" description="CobW/HypB/UreG nucleotide-binding" evidence="6">
    <location>
        <begin position="6"/>
        <end position="204"/>
    </location>
</feature>
<comment type="similarity">
    <text evidence="4">Belongs to the SIMIBI class G3E GTPase family. ZNG1 subfamily.</text>
</comment>
<dbReference type="KEGG" id="tsq:D3A95_10625"/>
<dbReference type="GO" id="GO:0000166">
    <property type="term" value="F:nucleotide binding"/>
    <property type="evidence" value="ECO:0007669"/>
    <property type="project" value="UniProtKB-KW"/>
</dbReference>
<dbReference type="InterPro" id="IPR036627">
    <property type="entry name" value="CobW-likC_sf"/>
</dbReference>
<evidence type="ECO:0000256" key="1">
    <source>
        <dbReference type="ARBA" id="ARBA00022741"/>
    </source>
</evidence>
<dbReference type="GO" id="GO:0005737">
    <property type="term" value="C:cytoplasm"/>
    <property type="evidence" value="ECO:0007669"/>
    <property type="project" value="TreeGrafter"/>
</dbReference>
<dbReference type="InterPro" id="IPR051316">
    <property type="entry name" value="Zinc-reg_GTPase_activator"/>
</dbReference>
<evidence type="ECO:0000313" key="8">
    <source>
        <dbReference type="EMBL" id="QLL29423.1"/>
    </source>
</evidence>
<evidence type="ECO:0000313" key="9">
    <source>
        <dbReference type="Proteomes" id="UP000261812"/>
    </source>
</evidence>
<dbReference type="Pfam" id="PF02492">
    <property type="entry name" value="cobW"/>
    <property type="match status" value="1"/>
</dbReference>
<comment type="catalytic activity">
    <reaction evidence="5">
        <text>GTP + H2O = GDP + phosphate + H(+)</text>
        <dbReference type="Rhea" id="RHEA:19669"/>
        <dbReference type="ChEBI" id="CHEBI:15377"/>
        <dbReference type="ChEBI" id="CHEBI:15378"/>
        <dbReference type="ChEBI" id="CHEBI:37565"/>
        <dbReference type="ChEBI" id="CHEBI:43474"/>
        <dbReference type="ChEBI" id="CHEBI:58189"/>
    </reaction>
    <physiologicalReaction direction="left-to-right" evidence="5">
        <dbReference type="Rhea" id="RHEA:19670"/>
    </physiologicalReaction>
</comment>
<dbReference type="Gene3D" id="3.40.50.300">
    <property type="entry name" value="P-loop containing nucleotide triphosphate hydrolases"/>
    <property type="match status" value="1"/>
</dbReference>
<dbReference type="Pfam" id="PF07683">
    <property type="entry name" value="CobW_C"/>
    <property type="match status" value="1"/>
</dbReference>
<dbReference type="AlphaFoldDB" id="A0A7D6F3L0"/>
<dbReference type="InterPro" id="IPR003495">
    <property type="entry name" value="CobW/HypB/UreG_nucleotide-bd"/>
</dbReference>
<dbReference type="SUPFAM" id="SSF52540">
    <property type="entry name" value="P-loop containing nucleoside triphosphate hydrolases"/>
    <property type="match status" value="1"/>
</dbReference>
<evidence type="ECO:0000259" key="6">
    <source>
        <dbReference type="Pfam" id="PF02492"/>
    </source>
</evidence>
<protein>
    <submittedName>
        <fullName evidence="8">Cobalamin biosynthesis protein CobW</fullName>
    </submittedName>
</protein>
<dbReference type="RefSeq" id="WP_181494961.1">
    <property type="nucleotide sequence ID" value="NZ_CP032152.1"/>
</dbReference>
<dbReference type="PANTHER" id="PTHR13748:SF62">
    <property type="entry name" value="COBW DOMAIN-CONTAINING PROTEIN"/>
    <property type="match status" value="1"/>
</dbReference>
<evidence type="ECO:0000256" key="4">
    <source>
        <dbReference type="ARBA" id="ARBA00034320"/>
    </source>
</evidence>
<dbReference type="NCBIfam" id="TIGR02475">
    <property type="entry name" value="CobW"/>
    <property type="match status" value="1"/>
</dbReference>
<dbReference type="EMBL" id="CP032152">
    <property type="protein sequence ID" value="QLL29423.1"/>
    <property type="molecule type" value="Genomic_DNA"/>
</dbReference>
<dbReference type="InterPro" id="IPR012824">
    <property type="entry name" value="CobW"/>
</dbReference>
<dbReference type="SUPFAM" id="SSF90002">
    <property type="entry name" value="Hypothetical protein YjiA, C-terminal domain"/>
    <property type="match status" value="1"/>
</dbReference>
<keyword evidence="2" id="KW-0378">Hydrolase</keyword>
<evidence type="ECO:0000256" key="3">
    <source>
        <dbReference type="ARBA" id="ARBA00023186"/>
    </source>
</evidence>
<dbReference type="PANTHER" id="PTHR13748">
    <property type="entry name" value="COBW-RELATED"/>
    <property type="match status" value="1"/>
</dbReference>